<name>A0A1M5ZWE4_BUTFI</name>
<dbReference type="InterPro" id="IPR001547">
    <property type="entry name" value="Glyco_hydro_5"/>
</dbReference>
<dbReference type="AlphaFoldDB" id="A0A1M5ZWE4"/>
<dbReference type="EMBL" id="FQXK01000024">
    <property type="protein sequence ID" value="SHI28560.1"/>
    <property type="molecule type" value="Genomic_DNA"/>
</dbReference>
<dbReference type="Gene3D" id="3.20.20.80">
    <property type="entry name" value="Glycosidases"/>
    <property type="match status" value="1"/>
</dbReference>
<dbReference type="PANTHER" id="PTHR31297">
    <property type="entry name" value="GLUCAN ENDO-1,6-BETA-GLUCOSIDASE B"/>
    <property type="match status" value="1"/>
</dbReference>
<dbReference type="GeneID" id="89508332"/>
<evidence type="ECO:0000256" key="2">
    <source>
        <dbReference type="ARBA" id="ARBA00022801"/>
    </source>
</evidence>
<dbReference type="OrthoDB" id="9800475at2"/>
<evidence type="ECO:0000256" key="6">
    <source>
        <dbReference type="ARBA" id="ARBA00023326"/>
    </source>
</evidence>
<dbReference type="GO" id="GO:0008422">
    <property type="term" value="F:beta-glucosidase activity"/>
    <property type="evidence" value="ECO:0007669"/>
    <property type="project" value="TreeGrafter"/>
</dbReference>
<dbReference type="RefSeq" id="WP_073388633.1">
    <property type="nucleotide sequence ID" value="NZ_FQXK01000024.1"/>
</dbReference>
<keyword evidence="5 7" id="KW-0326">Glycosidase</keyword>
<accession>A0A1M5ZWE4</accession>
<sequence>MKKLTGYQKGINLGGWLSQCPSYEKEHFDTFIVEEDIKTISGWGMDHVRLPIDYDVIETEDGQPIEEGLKHVDDLISWCRKYGLNIVLDLHKSKGYMFDKHAVPNPDLFFTDESLQKRFYETWDRLIDRFGKHKDIMIYELLNEIVNPDYAFTWNKIALTAVTRIREKISDATIMIGGVRHNDVKSIPLLPPPYDENIVYTFHCYDPLCFTHQKASWVENIDFELAYPDSIEVYQEKSRLINQEQGGNIFTTKLETIGPDYFREIFKEAIVFSKKNDVALYCGEFGVIDKAPIEDSVRWLEDFNTVLCENHIGRSYWSYKKMDFGITDEHYSSKLQEMISILTRI</sequence>
<gene>
    <name evidence="9" type="ORF">SAMN02745229_02779</name>
</gene>
<dbReference type="Proteomes" id="UP000184278">
    <property type="component" value="Unassembled WGS sequence"/>
</dbReference>
<dbReference type="InterPro" id="IPR017853">
    <property type="entry name" value="GH"/>
</dbReference>
<keyword evidence="3" id="KW-0136">Cellulose degradation</keyword>
<feature type="domain" description="Glycoside hydrolase family 5" evidence="8">
    <location>
        <begin position="30"/>
        <end position="321"/>
    </location>
</feature>
<evidence type="ECO:0000256" key="1">
    <source>
        <dbReference type="ARBA" id="ARBA00005641"/>
    </source>
</evidence>
<keyword evidence="2 7" id="KW-0378">Hydrolase</keyword>
<protein>
    <submittedName>
        <fullName evidence="9">Aryl-phospho-beta-D-glucosidase BglC, GH1 family</fullName>
    </submittedName>
</protein>
<dbReference type="InterPro" id="IPR050386">
    <property type="entry name" value="Glycosyl_hydrolase_5"/>
</dbReference>
<evidence type="ECO:0000256" key="4">
    <source>
        <dbReference type="ARBA" id="ARBA00023277"/>
    </source>
</evidence>
<evidence type="ECO:0000259" key="8">
    <source>
        <dbReference type="Pfam" id="PF00150"/>
    </source>
</evidence>
<dbReference type="PANTHER" id="PTHR31297:SF41">
    <property type="entry name" value="ENDOGLUCANASE, PUTATIVE (AFU_ORTHOLOGUE AFUA_5G01830)-RELATED"/>
    <property type="match status" value="1"/>
</dbReference>
<dbReference type="SUPFAM" id="SSF51445">
    <property type="entry name" value="(Trans)glycosidases"/>
    <property type="match status" value="1"/>
</dbReference>
<evidence type="ECO:0000256" key="7">
    <source>
        <dbReference type="RuleBase" id="RU361153"/>
    </source>
</evidence>
<reference evidence="10" key="1">
    <citation type="submission" date="2016-11" db="EMBL/GenBank/DDBJ databases">
        <authorList>
            <person name="Varghese N."/>
            <person name="Submissions S."/>
        </authorList>
    </citation>
    <scope>NUCLEOTIDE SEQUENCE [LARGE SCALE GENOMIC DNA]</scope>
    <source>
        <strain evidence="10">DSM 3071</strain>
    </source>
</reference>
<comment type="similarity">
    <text evidence="1 7">Belongs to the glycosyl hydrolase 5 (cellulase A) family.</text>
</comment>
<dbReference type="GO" id="GO:0009986">
    <property type="term" value="C:cell surface"/>
    <property type="evidence" value="ECO:0007669"/>
    <property type="project" value="TreeGrafter"/>
</dbReference>
<organism evidence="9 10">
    <name type="scientific">Butyrivibrio fibrisolvens DSM 3071</name>
    <dbReference type="NCBI Taxonomy" id="1121131"/>
    <lineage>
        <taxon>Bacteria</taxon>
        <taxon>Bacillati</taxon>
        <taxon>Bacillota</taxon>
        <taxon>Clostridia</taxon>
        <taxon>Lachnospirales</taxon>
        <taxon>Lachnospiraceae</taxon>
        <taxon>Butyrivibrio</taxon>
    </lineage>
</organism>
<keyword evidence="6" id="KW-0624">Polysaccharide degradation</keyword>
<proteinExistence type="inferred from homology"/>
<evidence type="ECO:0000256" key="5">
    <source>
        <dbReference type="ARBA" id="ARBA00023295"/>
    </source>
</evidence>
<dbReference type="Pfam" id="PF00150">
    <property type="entry name" value="Cellulase"/>
    <property type="match status" value="1"/>
</dbReference>
<dbReference type="GO" id="GO:0005576">
    <property type="term" value="C:extracellular region"/>
    <property type="evidence" value="ECO:0007669"/>
    <property type="project" value="TreeGrafter"/>
</dbReference>
<keyword evidence="4" id="KW-0119">Carbohydrate metabolism</keyword>
<dbReference type="GO" id="GO:0030245">
    <property type="term" value="P:cellulose catabolic process"/>
    <property type="evidence" value="ECO:0007669"/>
    <property type="project" value="UniProtKB-KW"/>
</dbReference>
<evidence type="ECO:0000256" key="3">
    <source>
        <dbReference type="ARBA" id="ARBA00023001"/>
    </source>
</evidence>
<keyword evidence="10" id="KW-1185">Reference proteome</keyword>
<dbReference type="STRING" id="1121131.SAMN02745229_02779"/>
<evidence type="ECO:0000313" key="9">
    <source>
        <dbReference type="EMBL" id="SHI28560.1"/>
    </source>
</evidence>
<evidence type="ECO:0000313" key="10">
    <source>
        <dbReference type="Proteomes" id="UP000184278"/>
    </source>
</evidence>